<dbReference type="Proteomes" id="UP001497525">
    <property type="component" value="Unassembled WGS sequence"/>
</dbReference>
<dbReference type="GO" id="GO:0030001">
    <property type="term" value="P:metal ion transport"/>
    <property type="evidence" value="ECO:0007669"/>
    <property type="project" value="TreeGrafter"/>
</dbReference>
<protein>
    <recommendedName>
        <fullName evidence="15">Transient receptor potential cation channel subfamily M member 3</fullName>
    </recommendedName>
</protein>
<dbReference type="Pfam" id="PF00520">
    <property type="entry name" value="Ion_trans"/>
    <property type="match status" value="1"/>
</dbReference>
<feature type="region of interest" description="Disordered" evidence="8">
    <location>
        <begin position="1173"/>
        <end position="1205"/>
    </location>
</feature>
<evidence type="ECO:0000256" key="3">
    <source>
        <dbReference type="ARBA" id="ARBA00022692"/>
    </source>
</evidence>
<evidence type="ECO:0008006" key="15">
    <source>
        <dbReference type="Google" id="ProtNLM"/>
    </source>
</evidence>
<feature type="transmembrane region" description="Helical" evidence="9">
    <location>
        <begin position="959"/>
        <end position="984"/>
    </location>
</feature>
<feature type="transmembrane region" description="Helical" evidence="9">
    <location>
        <begin position="856"/>
        <end position="874"/>
    </location>
</feature>
<dbReference type="EMBL" id="CAXLJL010000129">
    <property type="protein sequence ID" value="CAL5132554.1"/>
    <property type="molecule type" value="Genomic_DNA"/>
</dbReference>
<name>A0AAV2T943_CALDB</name>
<evidence type="ECO:0000256" key="2">
    <source>
        <dbReference type="ARBA" id="ARBA00022448"/>
    </source>
</evidence>
<evidence type="ECO:0000256" key="4">
    <source>
        <dbReference type="ARBA" id="ARBA00022989"/>
    </source>
</evidence>
<dbReference type="GO" id="GO:0005886">
    <property type="term" value="C:plasma membrane"/>
    <property type="evidence" value="ECO:0007669"/>
    <property type="project" value="TreeGrafter"/>
</dbReference>
<evidence type="ECO:0000259" key="12">
    <source>
        <dbReference type="Pfam" id="PF25508"/>
    </source>
</evidence>
<feature type="domain" description="TRPM SLOG" evidence="11">
    <location>
        <begin position="111"/>
        <end position="374"/>
    </location>
</feature>
<dbReference type="InterPro" id="IPR041491">
    <property type="entry name" value="TRPM_SLOG"/>
</dbReference>
<feature type="domain" description="Ion transport" evidence="10">
    <location>
        <begin position="824"/>
        <end position="1069"/>
    </location>
</feature>
<reference evidence="13" key="1">
    <citation type="submission" date="2024-06" db="EMBL/GenBank/DDBJ databases">
        <authorList>
            <person name="Liu X."/>
            <person name="Lenzi L."/>
            <person name="Haldenby T S."/>
            <person name="Uol C."/>
        </authorList>
    </citation>
    <scope>NUCLEOTIDE SEQUENCE</scope>
</reference>
<sequence>MREGRMRTVRHLRAEERLKKETEEKNAFIASHFSFKECIKFTPNPETAKADQEIRCYCGEYEDKHFYNEAGEDVGDNQWTESTHIKKFYPTNAYGQIEFLTKTASEHRRTEFLRMSDEDSLDDAMKLMKKYWKMMRPKKPSLCITVIGGAKNFSLEGRKKAVFNTGIVQATNTSDAWIITSGLNLGITRMVGDALEEGRASMIDPQRPSNQFRCLGISPWGYVLNREALISDNHMKTVLYHVSGVIESGRPVSLNPNHTHYIFVDEGRRNRYGGSASAVFRSRLEKQIALPIRSGGWGIPVVLLIVEGGHDVFIDASNSIRQGVPVVICSGTGRAADILSMAFKFRVKHLEEDFREFSAEEIDTLRQRLMRVSGEKKIKEALEDIVEIVKDPKLITIFDMNMSGDLDLAILYSLIKTNSRITVQLNLAFAWDRSDIVETKILQQGQEVEPESLYPLMMRSLLKNKIEFMKVLLKNGVSLREFLTFEKLHQLYNESVNRESLLYCMIKNKIIDSEEGNPNLPKRSVRNNHLPLLRHRGKRHQRPTTVYLSDIARLLEKMIGRFKQNEYSVDVPSLETDELTWGLVREYTFHNPSQDLFLWALLHHRHDMAIYFWRLSEDSIVLALVACVVYLSMVDMVPSYDNQTRSLYESQIDEFEELAVHVLEECYEEDPVRTESIVRRPNPLWGGQNCLELASNATRQKFMSVTACQNCLNFAWFRGINANLPMSILCTVCPLFLFSNKFIKFDTGRSSAFQTLEDKGGETDTSLREEGILDDCSDLADEEPDIHQAKGSKDDDNDRVIIRQSDLSFKKKLEIFYGAPYVKFILECVIYSTFLLLFSYALLFRIHKDSITGCEAFIMAYFVGVCVEILRQIYKCPVSCKEKIPFWWTVFVWMRIDLAIAALAIVSMLLRIRQETFIVARTFYAITLILCYLRIYRLFVIHPRLGPKLVMIERMIRELVVFLLILVIILVAYGVAAQSLLFPNRKELDWKAVRDVFYYPYWNLFGELLLEYPFPDEGSCPGPPDGVKCPHFNFVVPVLLAVYLMIATILMVNLLIAIFSNIFEEVEEKSIEIWKFGFYNMVCEYILKSRLPIPFSIVETLVVYIHGIWKCCCLCRSILTARRNADLRNVTQEMNSVLIQAVSAQDRAATGNETSGDLNVETIGDQMFGFTMEDEEESDEEASRDDYADFVPSPAPPAEQKGSDDILQEEPVVSEEVQAARMFVNNCKRKYLKKVKHNKAKTVDAGIEAIQAKLDKLVNEVTLVVAHMQQGNNRKSIDES</sequence>
<dbReference type="PANTHER" id="PTHR13800:SF1">
    <property type="entry name" value="TRANSIENT RECEPTOR POTENTIAL CATION CHANNEL TRPM"/>
    <property type="match status" value="1"/>
</dbReference>
<evidence type="ECO:0000256" key="8">
    <source>
        <dbReference type="SAM" id="MobiDB-lite"/>
    </source>
</evidence>
<feature type="transmembrane region" description="Helical" evidence="9">
    <location>
        <begin position="824"/>
        <end position="844"/>
    </location>
</feature>
<dbReference type="AlphaFoldDB" id="A0AAV2T943"/>
<dbReference type="InterPro" id="IPR005821">
    <property type="entry name" value="Ion_trans_dom"/>
</dbReference>
<keyword evidence="2" id="KW-0813">Transport</keyword>
<dbReference type="InterPro" id="IPR050927">
    <property type="entry name" value="TRPM"/>
</dbReference>
<dbReference type="Pfam" id="PF25508">
    <property type="entry name" value="TRPM2"/>
    <property type="match status" value="1"/>
</dbReference>
<keyword evidence="5" id="KW-0406">Ion transport</keyword>
<feature type="compositionally biased region" description="Acidic residues" evidence="8">
    <location>
        <begin position="1173"/>
        <end position="1183"/>
    </location>
</feature>
<evidence type="ECO:0000259" key="10">
    <source>
        <dbReference type="Pfam" id="PF00520"/>
    </source>
</evidence>
<dbReference type="GO" id="GO:0005261">
    <property type="term" value="F:monoatomic cation channel activity"/>
    <property type="evidence" value="ECO:0007669"/>
    <property type="project" value="TreeGrafter"/>
</dbReference>
<evidence type="ECO:0000256" key="7">
    <source>
        <dbReference type="ARBA" id="ARBA00023303"/>
    </source>
</evidence>
<feature type="transmembrane region" description="Helical" evidence="9">
    <location>
        <begin position="886"/>
        <end position="910"/>
    </location>
</feature>
<organism evidence="13 14">
    <name type="scientific">Calicophoron daubneyi</name>
    <name type="common">Rumen fluke</name>
    <name type="synonym">Paramphistomum daubneyi</name>
    <dbReference type="NCBI Taxonomy" id="300641"/>
    <lineage>
        <taxon>Eukaryota</taxon>
        <taxon>Metazoa</taxon>
        <taxon>Spiralia</taxon>
        <taxon>Lophotrochozoa</taxon>
        <taxon>Platyhelminthes</taxon>
        <taxon>Trematoda</taxon>
        <taxon>Digenea</taxon>
        <taxon>Plagiorchiida</taxon>
        <taxon>Pronocephalata</taxon>
        <taxon>Paramphistomoidea</taxon>
        <taxon>Paramphistomidae</taxon>
        <taxon>Calicophoron</taxon>
    </lineage>
</organism>
<feature type="transmembrane region" description="Helical" evidence="9">
    <location>
        <begin position="1034"/>
        <end position="1059"/>
    </location>
</feature>
<evidence type="ECO:0000259" key="11">
    <source>
        <dbReference type="Pfam" id="PF18139"/>
    </source>
</evidence>
<evidence type="ECO:0000313" key="14">
    <source>
        <dbReference type="Proteomes" id="UP001497525"/>
    </source>
</evidence>
<keyword evidence="4 9" id="KW-1133">Transmembrane helix</keyword>
<keyword evidence="3 9" id="KW-0812">Transmembrane</keyword>
<evidence type="ECO:0000256" key="5">
    <source>
        <dbReference type="ARBA" id="ARBA00023065"/>
    </source>
</evidence>
<evidence type="ECO:0000313" key="13">
    <source>
        <dbReference type="EMBL" id="CAL5132554.1"/>
    </source>
</evidence>
<dbReference type="InterPro" id="IPR057366">
    <property type="entry name" value="TRPM-like"/>
</dbReference>
<feature type="domain" description="TRPM-like" evidence="12">
    <location>
        <begin position="441"/>
        <end position="704"/>
    </location>
</feature>
<accession>A0AAV2T943</accession>
<evidence type="ECO:0000256" key="6">
    <source>
        <dbReference type="ARBA" id="ARBA00023136"/>
    </source>
</evidence>
<comment type="subcellular location">
    <subcellularLocation>
        <location evidence="1">Membrane</location>
        <topology evidence="1">Multi-pass membrane protein</topology>
    </subcellularLocation>
</comment>
<evidence type="ECO:0000256" key="9">
    <source>
        <dbReference type="SAM" id="Phobius"/>
    </source>
</evidence>
<evidence type="ECO:0000256" key="1">
    <source>
        <dbReference type="ARBA" id="ARBA00004141"/>
    </source>
</evidence>
<keyword evidence="6 9" id="KW-0472">Membrane</keyword>
<proteinExistence type="predicted"/>
<feature type="transmembrane region" description="Helical" evidence="9">
    <location>
        <begin position="922"/>
        <end position="939"/>
    </location>
</feature>
<gene>
    <name evidence="13" type="ORF">CDAUBV1_LOCUS5396</name>
</gene>
<keyword evidence="7" id="KW-0407">Ion channel</keyword>
<dbReference type="PANTHER" id="PTHR13800">
    <property type="entry name" value="TRANSIENT RECEPTOR POTENTIAL CATION CHANNEL, SUBFAMILY M, MEMBER 6"/>
    <property type="match status" value="1"/>
</dbReference>
<comment type="caution">
    <text evidence="13">The sequence shown here is derived from an EMBL/GenBank/DDBJ whole genome shotgun (WGS) entry which is preliminary data.</text>
</comment>
<dbReference type="Pfam" id="PF18139">
    <property type="entry name" value="LSDAT_euk"/>
    <property type="match status" value="1"/>
</dbReference>